<comment type="caution">
    <text evidence="2">The sequence shown here is derived from an EMBL/GenBank/DDBJ whole genome shotgun (WGS) entry which is preliminary data.</text>
</comment>
<protein>
    <submittedName>
        <fullName evidence="2">Uncharacterized protein</fullName>
    </submittedName>
</protein>
<sequence length="183" mass="20612">MDEELIFQCIQNASDDEVRTVLAGLCTDGVVKNTAVKLFEKLGRLSNRGTTLEERRSGSPAPTQYICIICRNAYTEEGNSPTACRYHPGTLDRFNEDSYHWDEYKRADVVDCQYMKDRNPGGWEWTCCNQYGVEGGSKTVQPRQGSEISHTSGSSREEAGSSRKRKRARAEVIVISDDEIDDE</sequence>
<dbReference type="EMBL" id="MU856976">
    <property type="protein sequence ID" value="KAK4152400.1"/>
    <property type="molecule type" value="Genomic_DNA"/>
</dbReference>
<dbReference type="Proteomes" id="UP001302745">
    <property type="component" value="Unassembled WGS sequence"/>
</dbReference>
<evidence type="ECO:0000313" key="2">
    <source>
        <dbReference type="EMBL" id="KAK4152400.1"/>
    </source>
</evidence>
<dbReference type="AlphaFoldDB" id="A0AAN6VL50"/>
<evidence type="ECO:0000256" key="1">
    <source>
        <dbReference type="SAM" id="MobiDB-lite"/>
    </source>
</evidence>
<accession>A0AAN6VL50</accession>
<proteinExistence type="predicted"/>
<dbReference type="PANTHER" id="PTHR38167">
    <property type="entry name" value="C2H2-TYPE DOMAIN-CONTAINING PROTEIN"/>
    <property type="match status" value="1"/>
</dbReference>
<reference evidence="2" key="2">
    <citation type="submission" date="2023-05" db="EMBL/GenBank/DDBJ databases">
        <authorList>
            <consortium name="Lawrence Berkeley National Laboratory"/>
            <person name="Steindorff A."/>
            <person name="Hensen N."/>
            <person name="Bonometti L."/>
            <person name="Westerberg I."/>
            <person name="Brannstrom I.O."/>
            <person name="Guillou S."/>
            <person name="Cros-Aarteil S."/>
            <person name="Calhoun S."/>
            <person name="Haridas S."/>
            <person name="Kuo A."/>
            <person name="Mondo S."/>
            <person name="Pangilinan J."/>
            <person name="Riley R."/>
            <person name="Labutti K."/>
            <person name="Andreopoulos B."/>
            <person name="Lipzen A."/>
            <person name="Chen C."/>
            <person name="Yanf M."/>
            <person name="Daum C."/>
            <person name="Ng V."/>
            <person name="Clum A."/>
            <person name="Ohm R."/>
            <person name="Martin F."/>
            <person name="Silar P."/>
            <person name="Natvig D."/>
            <person name="Lalanne C."/>
            <person name="Gautier V."/>
            <person name="Ament-Velasquez S.L."/>
            <person name="Kruys A."/>
            <person name="Hutchinson M.I."/>
            <person name="Powell A.J."/>
            <person name="Barry K."/>
            <person name="Miller A.N."/>
            <person name="Grigoriev I.V."/>
            <person name="Debuchy R."/>
            <person name="Gladieux P."/>
            <person name="Thoren M.H."/>
            <person name="Johannesson H."/>
        </authorList>
    </citation>
    <scope>NUCLEOTIDE SEQUENCE</scope>
    <source>
        <strain evidence="2">CBS 538.74</strain>
    </source>
</reference>
<feature type="compositionally biased region" description="Polar residues" evidence="1">
    <location>
        <begin position="138"/>
        <end position="151"/>
    </location>
</feature>
<keyword evidence="3" id="KW-1185">Reference proteome</keyword>
<feature type="region of interest" description="Disordered" evidence="1">
    <location>
        <begin position="136"/>
        <end position="170"/>
    </location>
</feature>
<dbReference type="PANTHER" id="PTHR38167:SF1">
    <property type="entry name" value="C2H2-TYPE DOMAIN-CONTAINING PROTEIN"/>
    <property type="match status" value="1"/>
</dbReference>
<gene>
    <name evidence="2" type="ORF">C8A00DRAFT_34928</name>
</gene>
<evidence type="ECO:0000313" key="3">
    <source>
        <dbReference type="Proteomes" id="UP001302745"/>
    </source>
</evidence>
<organism evidence="2 3">
    <name type="scientific">Chaetomidium leptoderma</name>
    <dbReference type="NCBI Taxonomy" id="669021"/>
    <lineage>
        <taxon>Eukaryota</taxon>
        <taxon>Fungi</taxon>
        <taxon>Dikarya</taxon>
        <taxon>Ascomycota</taxon>
        <taxon>Pezizomycotina</taxon>
        <taxon>Sordariomycetes</taxon>
        <taxon>Sordariomycetidae</taxon>
        <taxon>Sordariales</taxon>
        <taxon>Chaetomiaceae</taxon>
        <taxon>Chaetomidium</taxon>
    </lineage>
</organism>
<reference evidence="2" key="1">
    <citation type="journal article" date="2023" name="Mol. Phylogenet. Evol.">
        <title>Genome-scale phylogeny and comparative genomics of the fungal order Sordariales.</title>
        <authorList>
            <person name="Hensen N."/>
            <person name="Bonometti L."/>
            <person name="Westerberg I."/>
            <person name="Brannstrom I.O."/>
            <person name="Guillou S."/>
            <person name="Cros-Aarteil S."/>
            <person name="Calhoun S."/>
            <person name="Haridas S."/>
            <person name="Kuo A."/>
            <person name="Mondo S."/>
            <person name="Pangilinan J."/>
            <person name="Riley R."/>
            <person name="LaButti K."/>
            <person name="Andreopoulos B."/>
            <person name="Lipzen A."/>
            <person name="Chen C."/>
            <person name="Yan M."/>
            <person name="Daum C."/>
            <person name="Ng V."/>
            <person name="Clum A."/>
            <person name="Steindorff A."/>
            <person name="Ohm R.A."/>
            <person name="Martin F."/>
            <person name="Silar P."/>
            <person name="Natvig D.O."/>
            <person name="Lalanne C."/>
            <person name="Gautier V."/>
            <person name="Ament-Velasquez S.L."/>
            <person name="Kruys A."/>
            <person name="Hutchinson M.I."/>
            <person name="Powell A.J."/>
            <person name="Barry K."/>
            <person name="Miller A.N."/>
            <person name="Grigoriev I.V."/>
            <person name="Debuchy R."/>
            <person name="Gladieux P."/>
            <person name="Hiltunen Thoren M."/>
            <person name="Johannesson H."/>
        </authorList>
    </citation>
    <scope>NUCLEOTIDE SEQUENCE</scope>
    <source>
        <strain evidence="2">CBS 538.74</strain>
    </source>
</reference>
<name>A0AAN6VL50_9PEZI</name>